<protein>
    <submittedName>
        <fullName evidence="3">Uncharacterized protein</fullName>
    </submittedName>
</protein>
<feature type="region of interest" description="Disordered" evidence="1">
    <location>
        <begin position="38"/>
        <end position="69"/>
    </location>
</feature>
<dbReference type="EMBL" id="CAJNOM010000012">
    <property type="protein sequence ID" value="CAF0785298.1"/>
    <property type="molecule type" value="Genomic_DNA"/>
</dbReference>
<evidence type="ECO:0000313" key="5">
    <source>
        <dbReference type="Proteomes" id="UP000663832"/>
    </source>
</evidence>
<dbReference type="EMBL" id="CAJNOM010000011">
    <property type="protein sequence ID" value="CAF0781084.1"/>
    <property type="molecule type" value="Genomic_DNA"/>
</dbReference>
<reference evidence="3" key="1">
    <citation type="submission" date="2021-02" db="EMBL/GenBank/DDBJ databases">
        <authorList>
            <person name="Nowell W R."/>
        </authorList>
    </citation>
    <scope>NUCLEOTIDE SEQUENCE</scope>
</reference>
<feature type="compositionally biased region" description="Basic residues" evidence="1">
    <location>
        <begin position="38"/>
        <end position="55"/>
    </location>
</feature>
<dbReference type="Proteomes" id="UP000663832">
    <property type="component" value="Unassembled WGS sequence"/>
</dbReference>
<sequence length="158" mass="18681">MAAIVNSYTPNAYNQHLSPLLTQYYGAQFIPNKYHKARSLRQHKPQQKPQQKRFRTPTPTRAPELVEHNIKHIRPRREPRIHRQVIVLPTPDPIYRQVRHRLPTPERQVIHRTFVQKANGDVVVQQEQQRQRKKSTSQNRLLAIPHIVSPNKRQQNVG</sequence>
<evidence type="ECO:0000313" key="3">
    <source>
        <dbReference type="EMBL" id="CAF0785298.1"/>
    </source>
</evidence>
<dbReference type="AlphaFoldDB" id="A0A813RP04"/>
<dbReference type="Proteomes" id="UP000663877">
    <property type="component" value="Unassembled WGS sequence"/>
</dbReference>
<gene>
    <name evidence="4" type="ORF">BJG266_LOCUS5734</name>
    <name evidence="2" type="ORF">QVE165_LOCUS3165</name>
    <name evidence="3" type="ORF">QVE165_LOCUS3391</name>
</gene>
<proteinExistence type="predicted"/>
<dbReference type="EMBL" id="CAJNOI010000015">
    <property type="protein sequence ID" value="CAF0810995.1"/>
    <property type="molecule type" value="Genomic_DNA"/>
</dbReference>
<evidence type="ECO:0000313" key="2">
    <source>
        <dbReference type="EMBL" id="CAF0781084.1"/>
    </source>
</evidence>
<comment type="caution">
    <text evidence="3">The sequence shown here is derived from an EMBL/GenBank/DDBJ whole genome shotgun (WGS) entry which is preliminary data.</text>
</comment>
<organism evidence="3 5">
    <name type="scientific">Adineta steineri</name>
    <dbReference type="NCBI Taxonomy" id="433720"/>
    <lineage>
        <taxon>Eukaryota</taxon>
        <taxon>Metazoa</taxon>
        <taxon>Spiralia</taxon>
        <taxon>Gnathifera</taxon>
        <taxon>Rotifera</taxon>
        <taxon>Eurotatoria</taxon>
        <taxon>Bdelloidea</taxon>
        <taxon>Adinetida</taxon>
        <taxon>Adinetidae</taxon>
        <taxon>Adineta</taxon>
    </lineage>
</organism>
<dbReference type="OrthoDB" id="10049951at2759"/>
<name>A0A813RP04_9BILA</name>
<accession>A0A813RP04</accession>
<feature type="region of interest" description="Disordered" evidence="1">
    <location>
        <begin position="127"/>
        <end position="158"/>
    </location>
</feature>
<evidence type="ECO:0000313" key="4">
    <source>
        <dbReference type="EMBL" id="CAF0810995.1"/>
    </source>
</evidence>
<evidence type="ECO:0000256" key="1">
    <source>
        <dbReference type="SAM" id="MobiDB-lite"/>
    </source>
</evidence>
<keyword evidence="5" id="KW-1185">Reference proteome</keyword>